<gene>
    <name evidence="1" type="ORF">JJB47_15835</name>
    <name evidence="3" type="ORF">NCTC10719_01133</name>
    <name evidence="4" type="ORF">NCTC8081_03515</name>
    <name evidence="2" type="ORF">QDQ28_13860</name>
</gene>
<reference evidence="2" key="3">
    <citation type="submission" date="2023-04" db="EMBL/GenBank/DDBJ databases">
        <title>Epidemiological investigation of Clostridium perfringens isolated from cattle.</title>
        <authorList>
            <person name="Tian R."/>
        </authorList>
    </citation>
    <scope>NUCLEOTIDE SEQUENCE</scope>
    <source>
        <strain evidence="2">ZWCP172</strain>
    </source>
</reference>
<protein>
    <submittedName>
        <fullName evidence="4">Uncharacterized protein</fullName>
    </submittedName>
</protein>
<dbReference type="EMBL" id="JAENQP010000016">
    <property type="protein sequence ID" value="MBO3360221.1"/>
    <property type="molecule type" value="Genomic_DNA"/>
</dbReference>
<evidence type="ECO:0000313" key="4">
    <source>
        <dbReference type="EMBL" id="SQC85718.1"/>
    </source>
</evidence>
<dbReference type="EMBL" id="UAWG01000005">
    <property type="protein sequence ID" value="SQB59424.1"/>
    <property type="molecule type" value="Genomic_DNA"/>
</dbReference>
<dbReference type="RefSeq" id="WP_003482632.1">
    <property type="nucleotide sequence ID" value="NZ_AP026871.1"/>
</dbReference>
<dbReference type="Proteomes" id="UP000250234">
    <property type="component" value="Unassembled WGS sequence"/>
</dbReference>
<reference evidence="5 6" key="1">
    <citation type="submission" date="2018-06" db="EMBL/GenBank/DDBJ databases">
        <authorList>
            <consortium name="Pathogen Informatics"/>
            <person name="Doyle S."/>
        </authorList>
    </citation>
    <scope>NUCLEOTIDE SEQUENCE [LARGE SCALE GENOMIC DNA]</scope>
    <source>
        <strain evidence="3 5">NCTC10719</strain>
        <strain evidence="4 6">NCTC8081</strain>
    </source>
</reference>
<reference evidence="1" key="2">
    <citation type="submission" date="2020-12" db="EMBL/GenBank/DDBJ databases">
        <title>Comparative genomics of Clostridium perfringens reveals patterns of host-associated phylogenetic clades and virulence factors.</title>
        <authorList>
            <person name="Smith A.H."/>
            <person name="Geier R."/>
        </authorList>
    </citation>
    <scope>NUCLEOTIDE SEQUENCE</scope>
    <source>
        <strain evidence="1">CHD30677R</strain>
    </source>
</reference>
<evidence type="ECO:0000313" key="3">
    <source>
        <dbReference type="EMBL" id="SQB59424.1"/>
    </source>
</evidence>
<dbReference type="GeneID" id="93000414"/>
<name>A0A2X3AB88_CLOPF</name>
<evidence type="ECO:0000313" key="2">
    <source>
        <dbReference type="EMBL" id="MDH2337259.1"/>
    </source>
</evidence>
<dbReference type="Proteomes" id="UP000249986">
    <property type="component" value="Unassembled WGS sequence"/>
</dbReference>
<organism evidence="4 6">
    <name type="scientific">Clostridium perfringens</name>
    <dbReference type="NCBI Taxonomy" id="1502"/>
    <lineage>
        <taxon>Bacteria</taxon>
        <taxon>Bacillati</taxon>
        <taxon>Bacillota</taxon>
        <taxon>Clostridia</taxon>
        <taxon>Eubacteriales</taxon>
        <taxon>Clostridiaceae</taxon>
        <taxon>Clostridium</taxon>
    </lineage>
</organism>
<accession>A0A2X3AB88</accession>
<evidence type="ECO:0000313" key="5">
    <source>
        <dbReference type="Proteomes" id="UP000249986"/>
    </source>
</evidence>
<dbReference type="Proteomes" id="UP001222958">
    <property type="component" value="Unassembled WGS sequence"/>
</dbReference>
<sequence>MKKKTIAIIIGGVLFISSLAYIGYKKYQVDNVSKSNVATQISPKNEAKSDKENTVENNNNETSDSYYSLPEGFVTSVKTKEQVGDKNFYQANYIPRDGKFSDEDLLNAKRVVENFMQGIMNFDKSNPLKYRDMVGKYLTPEALGNFDLESQGIKADAGKYPYKKSIVNKIYSDCEDNSNNNYLEFTSYVKKDNIDNYDQKVDNDLSPTYIFKLLKIDGKWKITEYYMKN</sequence>
<dbReference type="Proteomes" id="UP000668068">
    <property type="component" value="Unassembled WGS sequence"/>
</dbReference>
<proteinExistence type="predicted"/>
<dbReference type="EMBL" id="JARVUX010000011">
    <property type="protein sequence ID" value="MDH2337259.1"/>
    <property type="molecule type" value="Genomic_DNA"/>
</dbReference>
<dbReference type="AlphaFoldDB" id="A0A2X3AB88"/>
<evidence type="ECO:0000313" key="6">
    <source>
        <dbReference type="Proteomes" id="UP000250234"/>
    </source>
</evidence>
<evidence type="ECO:0000313" key="1">
    <source>
        <dbReference type="EMBL" id="MBO3360221.1"/>
    </source>
</evidence>
<dbReference type="EMBL" id="UAWO01000012">
    <property type="protein sequence ID" value="SQC85718.1"/>
    <property type="molecule type" value="Genomic_DNA"/>
</dbReference>